<sequence length="223" mass="25332">MKGEKNMKKILLLGIILLLMIITAACVAQDDNITTDKIEVEDSESSETTVVLSEPSEDATCKYCKMDVYNKAHDMGMFSAQGITEEGKSLFFDDVGCMLNQERIDNSTLEKYVRDYHTLEWIKLDVAVVVKTEIKTPMNYGYAFFEDKEGGQAFIEELGSEKASFSSISDIDKVAGHRHIKKIEKMQNLESKETHDMKSEDNTEMNEIKPENKDKDENSDSQR</sequence>
<evidence type="ECO:0008006" key="5">
    <source>
        <dbReference type="Google" id="ProtNLM"/>
    </source>
</evidence>
<proteinExistence type="predicted"/>
<dbReference type="PANTHER" id="PTHR41247">
    <property type="entry name" value="HTH-TYPE TRANSCRIPTIONAL REPRESSOR YCNK"/>
    <property type="match status" value="1"/>
</dbReference>
<feature type="compositionally biased region" description="Basic and acidic residues" evidence="1">
    <location>
        <begin position="183"/>
        <end position="223"/>
    </location>
</feature>
<dbReference type="AlphaFoldDB" id="A0A4V1AN19"/>
<dbReference type="PANTHER" id="PTHR41247:SF1">
    <property type="entry name" value="HTH-TYPE TRANSCRIPTIONAL REPRESSOR YCNK"/>
    <property type="match status" value="1"/>
</dbReference>
<gene>
    <name evidence="3" type="ORF">E2636_08845</name>
</gene>
<dbReference type="EMBL" id="CP038015">
    <property type="protein sequence ID" value="QBP41235.1"/>
    <property type="molecule type" value="Genomic_DNA"/>
</dbReference>
<reference evidence="3 4" key="1">
    <citation type="submission" date="2019-03" db="EMBL/GenBank/DDBJ databases">
        <title>Complete genome sequence of Paenisporosarcina antarctica CGMCC 1.6503T.</title>
        <authorList>
            <person name="Rong J.-C."/>
            <person name="Chi N.-Y."/>
            <person name="Zhang Q.-F."/>
        </authorList>
    </citation>
    <scope>NUCLEOTIDE SEQUENCE [LARGE SCALE GENOMIC DNA]</scope>
    <source>
        <strain evidence="3 4">CGMCC 1.6503</strain>
    </source>
</reference>
<dbReference type="SUPFAM" id="SSF160387">
    <property type="entry name" value="NosL/MerB-like"/>
    <property type="match status" value="1"/>
</dbReference>
<feature type="chain" id="PRO_5039473611" description="NosL family protein" evidence="2">
    <location>
        <begin position="29"/>
        <end position="223"/>
    </location>
</feature>
<dbReference type="KEGG" id="panc:E2636_08845"/>
<feature type="region of interest" description="Disordered" evidence="1">
    <location>
        <begin position="182"/>
        <end position="223"/>
    </location>
</feature>
<dbReference type="OrthoDB" id="2454527at2"/>
<protein>
    <recommendedName>
        <fullName evidence="5">NosL family protein</fullName>
    </recommendedName>
</protein>
<keyword evidence="2" id="KW-0732">Signal</keyword>
<dbReference type="InterPro" id="IPR008719">
    <property type="entry name" value="N2O_reductase_NosL"/>
</dbReference>
<dbReference type="Pfam" id="PF05573">
    <property type="entry name" value="NosL"/>
    <property type="match status" value="1"/>
</dbReference>
<name>A0A4V1AN19_9BACL</name>
<evidence type="ECO:0000313" key="4">
    <source>
        <dbReference type="Proteomes" id="UP000294292"/>
    </source>
</evidence>
<keyword evidence="4" id="KW-1185">Reference proteome</keyword>
<dbReference type="PROSITE" id="PS51257">
    <property type="entry name" value="PROKAR_LIPOPROTEIN"/>
    <property type="match status" value="1"/>
</dbReference>
<organism evidence="3 4">
    <name type="scientific">Paenisporosarcina antarctica</name>
    <dbReference type="NCBI Taxonomy" id="417367"/>
    <lineage>
        <taxon>Bacteria</taxon>
        <taxon>Bacillati</taxon>
        <taxon>Bacillota</taxon>
        <taxon>Bacilli</taxon>
        <taxon>Bacillales</taxon>
        <taxon>Caryophanaceae</taxon>
        <taxon>Paenisporosarcina</taxon>
    </lineage>
</organism>
<evidence type="ECO:0000256" key="1">
    <source>
        <dbReference type="SAM" id="MobiDB-lite"/>
    </source>
</evidence>
<accession>A0A4V1AN19</accession>
<evidence type="ECO:0000313" key="3">
    <source>
        <dbReference type="EMBL" id="QBP41235.1"/>
    </source>
</evidence>
<dbReference type="Proteomes" id="UP000294292">
    <property type="component" value="Chromosome"/>
</dbReference>
<feature type="signal peptide" evidence="2">
    <location>
        <begin position="1"/>
        <end position="28"/>
    </location>
</feature>
<evidence type="ECO:0000256" key="2">
    <source>
        <dbReference type="SAM" id="SignalP"/>
    </source>
</evidence>